<dbReference type="Proteomes" id="UP000019141">
    <property type="component" value="Unassembled WGS sequence"/>
</dbReference>
<evidence type="ECO:0000259" key="5">
    <source>
        <dbReference type="Pfam" id="PF03241"/>
    </source>
</evidence>
<name>W4LGK0_ENTF1</name>
<keyword evidence="8" id="KW-1185">Reference proteome</keyword>
<organism evidence="7 8">
    <name type="scientific">Entotheonella factor</name>
    <dbReference type="NCBI Taxonomy" id="1429438"/>
    <lineage>
        <taxon>Bacteria</taxon>
        <taxon>Pseudomonadati</taxon>
        <taxon>Nitrospinota/Tectimicrobiota group</taxon>
        <taxon>Candidatus Tectimicrobiota</taxon>
        <taxon>Candidatus Entotheonellia</taxon>
        <taxon>Candidatus Entotheonellales</taxon>
        <taxon>Candidatus Entotheonellaceae</taxon>
        <taxon>Candidatus Entotheonella</taxon>
    </lineage>
</organism>
<dbReference type="PANTHER" id="PTHR36117">
    <property type="entry name" value="4-HYDROXYPHENYLACETATE 3-MONOOXYGENASE-RELATED"/>
    <property type="match status" value="1"/>
</dbReference>
<accession>W4LGK0</accession>
<dbReference type="HOGENOM" id="CLU_023920_2_1_7"/>
<dbReference type="SUPFAM" id="SSF56645">
    <property type="entry name" value="Acyl-CoA dehydrogenase NM domain-like"/>
    <property type="match status" value="1"/>
</dbReference>
<dbReference type="Pfam" id="PF11794">
    <property type="entry name" value="HpaB_N"/>
    <property type="match status" value="1"/>
</dbReference>
<dbReference type="AlphaFoldDB" id="W4LGK0"/>
<evidence type="ECO:0008006" key="9">
    <source>
        <dbReference type="Google" id="ProtNLM"/>
    </source>
</evidence>
<keyword evidence="1" id="KW-0285">Flavoprotein</keyword>
<sequence>MLMTGKEYLESIRDGRTVYIGRERVNDVTTHPAFRHAAASFAMIYDRKRAPENRDVMTAEADGDIFSSYFLMPRSRDDLLKRFETHRRIASWTYGLLGRSPDNFPSFACGLAMQPGLYDRHRAGFGDHMVAYYRHMRANDIFAAHTVTNPQGTRRPEPFDQAGVTQPTLRVVDEDDRGVTLNGLKMLGTSAVFCHETWVGNLQPVMPGQEKTAITCAVPLNAPGVSLWARKPYEKYATSEFDNPLSWRFDETDSAVLFENVKVPWEKVVVHDDIDLTRSIYFRTPGHALANHQANVRFLEKLKLIVAVASKITKANRVDTIPAVQGTLGQLAAMLAALEGLIMGQIQACEPFGDGYVTVNRRYVYAALHWCTTNHAAICDLVRELLGGGPFQMPADATVFEDEKLAELFETYWSTPDQTARERMKLFRLGWDLLGSEFASRHMQYEKFYAGPGFVMNAYSYINCPWDELEGGVDDLLASYDVPSRDHGG</sequence>
<dbReference type="InterPro" id="IPR004925">
    <property type="entry name" value="HpaB/PvcC/4-BUDH"/>
</dbReference>
<dbReference type="PIRSF" id="PIRSF000331">
    <property type="entry name" value="HpaA_HpaB"/>
    <property type="match status" value="1"/>
</dbReference>
<evidence type="ECO:0000256" key="1">
    <source>
        <dbReference type="ARBA" id="ARBA00022630"/>
    </source>
</evidence>
<dbReference type="Pfam" id="PF03241">
    <property type="entry name" value="HpaB"/>
    <property type="match status" value="1"/>
</dbReference>
<feature type="binding site" evidence="4">
    <location>
        <begin position="145"/>
        <end position="147"/>
    </location>
    <ligand>
        <name>FAD</name>
        <dbReference type="ChEBI" id="CHEBI:57692"/>
    </ligand>
</feature>
<feature type="binding site" evidence="4">
    <location>
        <position position="189"/>
    </location>
    <ligand>
        <name>FAD</name>
        <dbReference type="ChEBI" id="CHEBI:57692"/>
    </ligand>
</feature>
<protein>
    <recommendedName>
        <fullName evidence="9">4-hydroxyphenylacetate 3-monooxygenase</fullName>
    </recommendedName>
</protein>
<dbReference type="InterPro" id="IPR009100">
    <property type="entry name" value="AcylCoA_DH/oxidase_NM_dom_sf"/>
</dbReference>
<evidence type="ECO:0000259" key="6">
    <source>
        <dbReference type="Pfam" id="PF11794"/>
    </source>
</evidence>
<feature type="binding site" evidence="4">
    <location>
        <begin position="151"/>
        <end position="154"/>
    </location>
    <ligand>
        <name>FAD</name>
        <dbReference type="ChEBI" id="CHEBI:57692"/>
    </ligand>
</feature>
<dbReference type="Gene3D" id="1.10.3140.10">
    <property type="entry name" value="4-hydroxybutyryl-coa dehydratase, domain 1"/>
    <property type="match status" value="1"/>
</dbReference>
<dbReference type="Gene3D" id="1.20.140.10">
    <property type="entry name" value="Butyryl-CoA Dehydrogenase, subunit A, domain 3"/>
    <property type="match status" value="1"/>
</dbReference>
<dbReference type="InterPro" id="IPR024674">
    <property type="entry name" value="HpaB/PvcC/4-BUDH_N"/>
</dbReference>
<proteinExistence type="predicted"/>
<dbReference type="InterPro" id="IPR036250">
    <property type="entry name" value="AcylCo_DH-like_C"/>
</dbReference>
<evidence type="ECO:0000313" key="8">
    <source>
        <dbReference type="Proteomes" id="UP000019141"/>
    </source>
</evidence>
<feature type="domain" description="HpaB/PvcC/4-BUDH C-terminal" evidence="5">
    <location>
        <begin position="278"/>
        <end position="477"/>
    </location>
</feature>
<dbReference type="Gene3D" id="2.40.110.10">
    <property type="entry name" value="Butyryl-CoA Dehydrogenase, subunit A, domain 2"/>
    <property type="match status" value="1"/>
</dbReference>
<reference evidence="7 8" key="1">
    <citation type="journal article" date="2014" name="Nature">
        <title>An environmental bacterial taxon with a large and distinct metabolic repertoire.</title>
        <authorList>
            <person name="Wilson M.C."/>
            <person name="Mori T."/>
            <person name="Ruckert C."/>
            <person name="Uria A.R."/>
            <person name="Helf M.J."/>
            <person name="Takada K."/>
            <person name="Gernert C."/>
            <person name="Steffens U.A."/>
            <person name="Heycke N."/>
            <person name="Schmitt S."/>
            <person name="Rinke C."/>
            <person name="Helfrich E.J."/>
            <person name="Brachmann A.O."/>
            <person name="Gurgui C."/>
            <person name="Wakimoto T."/>
            <person name="Kracht M."/>
            <person name="Crusemann M."/>
            <person name="Hentschel U."/>
            <person name="Abe I."/>
            <person name="Matsunaga S."/>
            <person name="Kalinowski J."/>
            <person name="Takeyama H."/>
            <person name="Piel J."/>
        </authorList>
    </citation>
    <scope>NUCLEOTIDE SEQUENCE [LARGE SCALE GENOMIC DNA]</scope>
    <source>
        <strain evidence="8">TSY1</strain>
    </source>
</reference>
<dbReference type="InterPro" id="IPR024719">
    <property type="entry name" value="HpaB/PvcC/4-BUDH_C"/>
</dbReference>
<gene>
    <name evidence="7" type="ORF">ETSY1_23935</name>
</gene>
<evidence type="ECO:0000256" key="2">
    <source>
        <dbReference type="ARBA" id="ARBA00022827"/>
    </source>
</evidence>
<comment type="caution">
    <text evidence="7">The sequence shown here is derived from an EMBL/GenBank/DDBJ whole genome shotgun (WGS) entry which is preliminary data.</text>
</comment>
<evidence type="ECO:0000313" key="7">
    <source>
        <dbReference type="EMBL" id="ETW97132.1"/>
    </source>
</evidence>
<dbReference type="PANTHER" id="PTHR36117:SF3">
    <property type="entry name" value="4-HYDROXYPHENYLACETATE 3-MONOOXYGENASE-RELATED"/>
    <property type="match status" value="1"/>
</dbReference>
<dbReference type="SUPFAM" id="SSF47203">
    <property type="entry name" value="Acyl-CoA dehydrogenase C-terminal domain-like"/>
    <property type="match status" value="1"/>
</dbReference>
<keyword evidence="3" id="KW-0560">Oxidoreductase</keyword>
<dbReference type="InterPro" id="IPR046373">
    <property type="entry name" value="Acyl-CoA_Oxase/DH_mid-dom_sf"/>
</dbReference>
<evidence type="ECO:0000256" key="4">
    <source>
        <dbReference type="PIRSR" id="PIRSR000331-2"/>
    </source>
</evidence>
<dbReference type="EMBL" id="AZHW01000700">
    <property type="protein sequence ID" value="ETW97132.1"/>
    <property type="molecule type" value="Genomic_DNA"/>
</dbReference>
<evidence type="ECO:0000256" key="3">
    <source>
        <dbReference type="ARBA" id="ARBA00023002"/>
    </source>
</evidence>
<dbReference type="GO" id="GO:0016627">
    <property type="term" value="F:oxidoreductase activity, acting on the CH-CH group of donors"/>
    <property type="evidence" value="ECO:0007669"/>
    <property type="project" value="InterPro"/>
</dbReference>
<keyword evidence="2 4" id="KW-0274">FAD</keyword>
<feature type="domain" description="HpaB/PvcC/4-BUDH N-terminal" evidence="6">
    <location>
        <begin position="4"/>
        <end position="269"/>
    </location>
</feature>